<name>A0ABQ8SD83_PERAM</name>
<gene>
    <name evidence="1" type="ORF">ANN_20672</name>
</gene>
<accession>A0ABQ8SD83</accession>
<organism evidence="1 2">
    <name type="scientific">Periplaneta americana</name>
    <name type="common">American cockroach</name>
    <name type="synonym">Blatta americana</name>
    <dbReference type="NCBI Taxonomy" id="6978"/>
    <lineage>
        <taxon>Eukaryota</taxon>
        <taxon>Metazoa</taxon>
        <taxon>Ecdysozoa</taxon>
        <taxon>Arthropoda</taxon>
        <taxon>Hexapoda</taxon>
        <taxon>Insecta</taxon>
        <taxon>Pterygota</taxon>
        <taxon>Neoptera</taxon>
        <taxon>Polyneoptera</taxon>
        <taxon>Dictyoptera</taxon>
        <taxon>Blattodea</taxon>
        <taxon>Blattoidea</taxon>
        <taxon>Blattidae</taxon>
        <taxon>Blattinae</taxon>
        <taxon>Periplaneta</taxon>
    </lineage>
</organism>
<keyword evidence="2" id="KW-1185">Reference proteome</keyword>
<evidence type="ECO:0000313" key="1">
    <source>
        <dbReference type="EMBL" id="KAJ4432058.1"/>
    </source>
</evidence>
<dbReference type="PANTHER" id="PTHR47027">
    <property type="entry name" value="REVERSE TRANSCRIPTASE DOMAIN-CONTAINING PROTEIN"/>
    <property type="match status" value="1"/>
</dbReference>
<dbReference type="EMBL" id="JAJSOF020000029">
    <property type="protein sequence ID" value="KAJ4432058.1"/>
    <property type="molecule type" value="Genomic_DNA"/>
</dbReference>
<evidence type="ECO:0000313" key="2">
    <source>
        <dbReference type="Proteomes" id="UP001148838"/>
    </source>
</evidence>
<dbReference type="PANTHER" id="PTHR47027:SF8">
    <property type="entry name" value="RIBONUCLEASE H"/>
    <property type="match status" value="1"/>
</dbReference>
<proteinExistence type="predicted"/>
<protein>
    <submittedName>
        <fullName evidence="1">Uncharacterized protein</fullName>
    </submittedName>
</protein>
<reference evidence="1 2" key="1">
    <citation type="journal article" date="2022" name="Allergy">
        <title>Genome assembly and annotation of Periplaneta americana reveal a comprehensive cockroach allergen profile.</title>
        <authorList>
            <person name="Wang L."/>
            <person name="Xiong Q."/>
            <person name="Saelim N."/>
            <person name="Wang L."/>
            <person name="Nong W."/>
            <person name="Wan A.T."/>
            <person name="Shi M."/>
            <person name="Liu X."/>
            <person name="Cao Q."/>
            <person name="Hui J.H.L."/>
            <person name="Sookrung N."/>
            <person name="Leung T.F."/>
            <person name="Tungtrongchitr A."/>
            <person name="Tsui S.K.W."/>
        </authorList>
    </citation>
    <scope>NUCLEOTIDE SEQUENCE [LARGE SCALE GENOMIC DNA]</scope>
    <source>
        <strain evidence="1">PWHHKU_190912</strain>
    </source>
</reference>
<sequence>MSPRSSTESYPAFARVRLRENPGKNLNQVTCPDRDSNPGHLVSRPDALTGLVKCFVWSVALYGAETWTLRRSEEERLEAFEMWIWRRMESVKWTERIRNEDMLERVGEERMMLKLIRKRRRNWLDHWLRRNCLLKDALERMVDGRRVRGRRKYQMIDDIKIYGSHKRGRQKIVKIGECWICTERPRSCTSTVRCTVNPDYDMDDDNDGDDDDDGM</sequence>
<dbReference type="Proteomes" id="UP001148838">
    <property type="component" value="Unassembled WGS sequence"/>
</dbReference>
<comment type="caution">
    <text evidence="1">The sequence shown here is derived from an EMBL/GenBank/DDBJ whole genome shotgun (WGS) entry which is preliminary data.</text>
</comment>